<keyword evidence="6 11" id="KW-0812">Transmembrane</keyword>
<dbReference type="InterPro" id="IPR036097">
    <property type="entry name" value="HisK_dim/P_sf"/>
</dbReference>
<evidence type="ECO:0000256" key="2">
    <source>
        <dbReference type="ARBA" id="ARBA00004370"/>
    </source>
</evidence>
<dbReference type="InterPro" id="IPR050428">
    <property type="entry name" value="TCS_sensor_his_kinase"/>
</dbReference>
<evidence type="ECO:0000259" key="13">
    <source>
        <dbReference type="PROSITE" id="PS50885"/>
    </source>
</evidence>
<dbReference type="InterPro" id="IPR003594">
    <property type="entry name" value="HATPase_dom"/>
</dbReference>
<keyword evidence="15" id="KW-1185">Reference proteome</keyword>
<evidence type="ECO:0000259" key="12">
    <source>
        <dbReference type="PROSITE" id="PS50109"/>
    </source>
</evidence>
<evidence type="ECO:0000256" key="8">
    <source>
        <dbReference type="ARBA" id="ARBA00022989"/>
    </source>
</evidence>
<dbReference type="Proteomes" id="UP000598271">
    <property type="component" value="Unassembled WGS sequence"/>
</dbReference>
<feature type="domain" description="Histidine kinase" evidence="12">
    <location>
        <begin position="237"/>
        <end position="454"/>
    </location>
</feature>
<dbReference type="EC" id="2.7.13.3" evidence="3"/>
<feature type="transmembrane region" description="Helical" evidence="11">
    <location>
        <begin position="155"/>
        <end position="174"/>
    </location>
</feature>
<dbReference type="Pfam" id="PF00512">
    <property type="entry name" value="HisKA"/>
    <property type="match status" value="1"/>
</dbReference>
<dbReference type="Pfam" id="PF02518">
    <property type="entry name" value="HATPase_c"/>
    <property type="match status" value="1"/>
</dbReference>
<evidence type="ECO:0000256" key="5">
    <source>
        <dbReference type="ARBA" id="ARBA00022679"/>
    </source>
</evidence>
<evidence type="ECO:0000256" key="4">
    <source>
        <dbReference type="ARBA" id="ARBA00022553"/>
    </source>
</evidence>
<dbReference type="CDD" id="cd00082">
    <property type="entry name" value="HisKA"/>
    <property type="match status" value="1"/>
</dbReference>
<reference evidence="14 15" key="1">
    <citation type="journal article" date="2014" name="Int. J. Syst. Evol. Microbiol.">
        <title>Complete genome sequence of Corynebacterium casei LMG S-19264T (=DSM 44701T), isolated from a smear-ripened cheese.</title>
        <authorList>
            <consortium name="US DOE Joint Genome Institute (JGI-PGF)"/>
            <person name="Walter F."/>
            <person name="Albersmeier A."/>
            <person name="Kalinowski J."/>
            <person name="Ruckert C."/>
        </authorList>
    </citation>
    <scope>NUCLEOTIDE SEQUENCE [LARGE SCALE GENOMIC DNA]</scope>
    <source>
        <strain evidence="14 15">KCTC 12866</strain>
    </source>
</reference>
<name>A0A8J3D935_9BACT</name>
<dbReference type="SMART" id="SM00387">
    <property type="entry name" value="HATPase_c"/>
    <property type="match status" value="1"/>
</dbReference>
<evidence type="ECO:0000256" key="11">
    <source>
        <dbReference type="SAM" id="Phobius"/>
    </source>
</evidence>
<proteinExistence type="predicted"/>
<keyword evidence="8 11" id="KW-1133">Transmembrane helix</keyword>
<accession>A0A8J3D935</accession>
<evidence type="ECO:0000256" key="10">
    <source>
        <dbReference type="ARBA" id="ARBA00023136"/>
    </source>
</evidence>
<dbReference type="Pfam" id="PF00672">
    <property type="entry name" value="HAMP"/>
    <property type="match status" value="1"/>
</dbReference>
<dbReference type="SUPFAM" id="SSF47384">
    <property type="entry name" value="Homodimeric domain of signal transducing histidine kinase"/>
    <property type="match status" value="1"/>
</dbReference>
<dbReference type="CDD" id="cd06225">
    <property type="entry name" value="HAMP"/>
    <property type="match status" value="1"/>
</dbReference>
<dbReference type="GO" id="GO:0005886">
    <property type="term" value="C:plasma membrane"/>
    <property type="evidence" value="ECO:0007669"/>
    <property type="project" value="TreeGrafter"/>
</dbReference>
<keyword evidence="4" id="KW-0597">Phosphoprotein</keyword>
<dbReference type="InterPro" id="IPR003660">
    <property type="entry name" value="HAMP_dom"/>
</dbReference>
<dbReference type="SUPFAM" id="SSF55874">
    <property type="entry name" value="ATPase domain of HSP90 chaperone/DNA topoisomerase II/histidine kinase"/>
    <property type="match status" value="1"/>
</dbReference>
<dbReference type="SUPFAM" id="SSF158472">
    <property type="entry name" value="HAMP domain-like"/>
    <property type="match status" value="1"/>
</dbReference>
<evidence type="ECO:0000256" key="6">
    <source>
        <dbReference type="ARBA" id="ARBA00022692"/>
    </source>
</evidence>
<dbReference type="SMART" id="SM00388">
    <property type="entry name" value="HisKA"/>
    <property type="match status" value="1"/>
</dbReference>
<sequence>MKIKTKIILLISIISLLFVVLYSGFIYYASANYSFEDFYKRLEIRAVTTAKIQLENGQDLNAIKEVKQEYLEILPEEKIYILPVPSEDSLQAEAIRLNIPISALIEIKEQKAASFRQQNIFYSGIRYTAGATDYIVIVSAENYYYTHHIAYLRNLLVSLLVFAVVLVIIISFWFSKKLIQPLQDITTKMEDISSENLQMRLPLSRNDDELSTLSNTFNGMLDRLEAAFESQKNFVSNASHELNTPLTSIIGEADVILSKSRTAQEYREAMVVILDAAEKLSKKTKALLFLAQTGYNGKVVKFDKVRIDQLIWDVKGTVDKIYPGNKVILDYSLLPENPENLQMLGNEQLLHLALSNVIMNACKYSNDDIVQVSLGASVSQIIIVVKDRGIGIPDTEIKYIYDPYFRASNTNAFEGYGIGLPLSRNVVKMHRGELLVTSVLNEGVTVEIRLPINN</sequence>
<dbReference type="Gene3D" id="1.10.287.130">
    <property type="match status" value="1"/>
</dbReference>
<evidence type="ECO:0000256" key="9">
    <source>
        <dbReference type="ARBA" id="ARBA00023012"/>
    </source>
</evidence>
<dbReference type="RefSeq" id="WP_189564858.1">
    <property type="nucleotide sequence ID" value="NZ_BMXF01000002.1"/>
</dbReference>
<dbReference type="Gene3D" id="3.30.565.10">
    <property type="entry name" value="Histidine kinase-like ATPase, C-terminal domain"/>
    <property type="match status" value="1"/>
</dbReference>
<dbReference type="PROSITE" id="PS50109">
    <property type="entry name" value="HIS_KIN"/>
    <property type="match status" value="1"/>
</dbReference>
<dbReference type="SMART" id="SM00304">
    <property type="entry name" value="HAMP"/>
    <property type="match status" value="1"/>
</dbReference>
<dbReference type="InterPro" id="IPR005467">
    <property type="entry name" value="His_kinase_dom"/>
</dbReference>
<keyword evidence="10 11" id="KW-0472">Membrane</keyword>
<evidence type="ECO:0000256" key="3">
    <source>
        <dbReference type="ARBA" id="ARBA00012438"/>
    </source>
</evidence>
<keyword evidence="7 14" id="KW-0418">Kinase</keyword>
<dbReference type="InterPro" id="IPR004358">
    <property type="entry name" value="Sig_transdc_His_kin-like_C"/>
</dbReference>
<keyword evidence="5" id="KW-0808">Transferase</keyword>
<protein>
    <recommendedName>
        <fullName evidence="3">histidine kinase</fullName>
        <ecNumber evidence="3">2.7.13.3</ecNumber>
    </recommendedName>
</protein>
<keyword evidence="9" id="KW-0902">Two-component regulatory system</keyword>
<dbReference type="InterPro" id="IPR003661">
    <property type="entry name" value="HisK_dim/P_dom"/>
</dbReference>
<feature type="transmembrane region" description="Helical" evidence="11">
    <location>
        <begin position="7"/>
        <end position="29"/>
    </location>
</feature>
<feature type="domain" description="HAMP" evidence="13">
    <location>
        <begin position="176"/>
        <end position="229"/>
    </location>
</feature>
<evidence type="ECO:0000313" key="14">
    <source>
        <dbReference type="EMBL" id="GHB70760.1"/>
    </source>
</evidence>
<gene>
    <name evidence="14" type="ORF">GCM10007390_25610</name>
</gene>
<comment type="caution">
    <text evidence="14">The sequence shown here is derived from an EMBL/GenBank/DDBJ whole genome shotgun (WGS) entry which is preliminary data.</text>
</comment>
<dbReference type="InterPro" id="IPR036890">
    <property type="entry name" value="HATPase_C_sf"/>
</dbReference>
<comment type="subcellular location">
    <subcellularLocation>
        <location evidence="2">Membrane</location>
    </subcellularLocation>
</comment>
<dbReference type="GO" id="GO:0000155">
    <property type="term" value="F:phosphorelay sensor kinase activity"/>
    <property type="evidence" value="ECO:0007669"/>
    <property type="project" value="InterPro"/>
</dbReference>
<dbReference type="EMBL" id="BMXF01000002">
    <property type="protein sequence ID" value="GHB70760.1"/>
    <property type="molecule type" value="Genomic_DNA"/>
</dbReference>
<dbReference type="PRINTS" id="PR00344">
    <property type="entry name" value="BCTRLSENSOR"/>
</dbReference>
<dbReference type="Gene3D" id="6.10.340.10">
    <property type="match status" value="1"/>
</dbReference>
<dbReference type="PANTHER" id="PTHR45436">
    <property type="entry name" value="SENSOR HISTIDINE KINASE YKOH"/>
    <property type="match status" value="1"/>
</dbReference>
<organism evidence="14 15">
    <name type="scientific">Persicitalea jodogahamensis</name>
    <dbReference type="NCBI Taxonomy" id="402147"/>
    <lineage>
        <taxon>Bacteria</taxon>
        <taxon>Pseudomonadati</taxon>
        <taxon>Bacteroidota</taxon>
        <taxon>Cytophagia</taxon>
        <taxon>Cytophagales</taxon>
        <taxon>Spirosomataceae</taxon>
        <taxon>Persicitalea</taxon>
    </lineage>
</organism>
<evidence type="ECO:0000256" key="1">
    <source>
        <dbReference type="ARBA" id="ARBA00000085"/>
    </source>
</evidence>
<dbReference type="AlphaFoldDB" id="A0A8J3D935"/>
<dbReference type="PROSITE" id="PS50885">
    <property type="entry name" value="HAMP"/>
    <property type="match status" value="1"/>
</dbReference>
<evidence type="ECO:0000256" key="7">
    <source>
        <dbReference type="ARBA" id="ARBA00022777"/>
    </source>
</evidence>
<evidence type="ECO:0000313" key="15">
    <source>
        <dbReference type="Proteomes" id="UP000598271"/>
    </source>
</evidence>
<dbReference type="PANTHER" id="PTHR45436:SF5">
    <property type="entry name" value="SENSOR HISTIDINE KINASE TRCS"/>
    <property type="match status" value="1"/>
</dbReference>
<comment type="catalytic activity">
    <reaction evidence="1">
        <text>ATP + protein L-histidine = ADP + protein N-phospho-L-histidine.</text>
        <dbReference type="EC" id="2.7.13.3"/>
    </reaction>
</comment>